<gene>
    <name evidence="3" type="ORF">ATO7_07682</name>
</gene>
<organism evidence="3 4">
    <name type="scientific">Oceanococcus atlanticus</name>
    <dbReference type="NCBI Taxonomy" id="1317117"/>
    <lineage>
        <taxon>Bacteria</taxon>
        <taxon>Pseudomonadati</taxon>
        <taxon>Pseudomonadota</taxon>
        <taxon>Gammaproteobacteria</taxon>
        <taxon>Chromatiales</taxon>
        <taxon>Oceanococcaceae</taxon>
        <taxon>Oceanococcus</taxon>
    </lineage>
</organism>
<dbReference type="RefSeq" id="WP_083561122.1">
    <property type="nucleotide sequence ID" value="NZ_AQQV01000002.1"/>
</dbReference>
<dbReference type="InterPro" id="IPR007296">
    <property type="entry name" value="DUF403"/>
</dbReference>
<comment type="caution">
    <text evidence="3">The sequence shown here is derived from an EMBL/GenBank/DDBJ whole genome shotgun (WGS) entry which is preliminary data.</text>
</comment>
<dbReference type="Pfam" id="PF14403">
    <property type="entry name" value="CP_ATPgrasp_2"/>
    <property type="match status" value="1"/>
</dbReference>
<dbReference type="Gene3D" id="3.40.50.11290">
    <property type="match status" value="1"/>
</dbReference>
<dbReference type="AlphaFoldDB" id="A0A1Y1SED4"/>
<dbReference type="Pfam" id="PF04168">
    <property type="entry name" value="Alpha-E"/>
    <property type="match status" value="1"/>
</dbReference>
<accession>A0A1Y1SED4</accession>
<dbReference type="InterPro" id="IPR051680">
    <property type="entry name" value="ATP-dep_Glu-Cys_Ligase-2"/>
</dbReference>
<dbReference type="STRING" id="1317117.ATO7_07682"/>
<name>A0A1Y1SED4_9GAMM</name>
<dbReference type="SUPFAM" id="SSF56059">
    <property type="entry name" value="Glutathione synthetase ATP-binding domain-like"/>
    <property type="match status" value="1"/>
</dbReference>
<dbReference type="PANTHER" id="PTHR34595">
    <property type="entry name" value="BLR5612 PROTEIN"/>
    <property type="match status" value="1"/>
</dbReference>
<evidence type="ECO:0000313" key="3">
    <source>
        <dbReference type="EMBL" id="ORE86902.1"/>
    </source>
</evidence>
<sequence length="822" mass="91637">MGPLFDRYTRASSRFDELTGDDGQLRPHWQYLASALAELERSDLAERQNEMRRLLFENGISYNIYDKDKVRTRAWPMDLLPLVMTSREWREIEVGVAQRAELMRHIMHDIYGEQMLIRHGLLPAQLVFGHRGFLAPCTSTALPLDQQLILYGADLGRDPQGNIWVTGDRTQAPSGIGYALAARTVSSRVLPSIFRESNVHPVLPFLRDVRSRLIQLAEDELDHIALLTPGPANEAHAEHAYLARQLGLPLVEGSDLQVTGGACYLVNGDQRKPISVLLRRLDDDYCDPLELNRHSLLGVPGGLQAVRNRTLSFANPLGSGILENPALMAFLPAICHFLLGEELKLPSQGTWWCGRPSDFDYVQAHWEDMVIRTFQPNRKNPALAVCRLSENAKRGLLDRIRARPEHYVAQSINAHASVPLLAGHEVVSHPAELRTFAVNAKGGFRVMTGGLARVGSSPDSWRFSSQLGGVSKDIWVLASEPQRYAQTLPQFLPRLHSGATNLQPHIFEKLLWLGRYTARAELLARMLRMSFERLADAPPQAPDALTHNLLKAITWQSTLYPGFVGPLGAAQLDDPVPELLRVTYTDLPGGLRHDITALAGSADILRDILGQQIFRTLTQLEMALQFPGDFSTARAAVDTTLTQLNSLQGLLWRTLTEDRSRSMIEVGLSLEQALGMVRLVRSFSTESGPAALANAGSLLFELTNTPSALTPDVTASPHASVLRNLLLSDANAQSLRYQLMMLERLLRSLQSPGHTDPLASEITTRLTQLATWEPEQRVDPDGHLLDDSLVELDRWLRELAQGIEQRYLPRRPMRQTQLVEVA</sequence>
<dbReference type="Gene3D" id="3.30.1490.270">
    <property type="match status" value="1"/>
</dbReference>
<evidence type="ECO:0000259" key="2">
    <source>
        <dbReference type="Pfam" id="PF14403"/>
    </source>
</evidence>
<dbReference type="Proteomes" id="UP000192342">
    <property type="component" value="Unassembled WGS sequence"/>
</dbReference>
<feature type="domain" description="Circularly permuted ATP-grasp type 2" evidence="2">
    <location>
        <begin position="81"/>
        <end position="454"/>
    </location>
</feature>
<dbReference type="PANTHER" id="PTHR34595:SF2">
    <property type="entry name" value="BLR2978 PROTEIN"/>
    <property type="match status" value="1"/>
</dbReference>
<proteinExistence type="predicted"/>
<feature type="domain" description="DUF403" evidence="1">
    <location>
        <begin position="506"/>
        <end position="808"/>
    </location>
</feature>
<dbReference type="OrthoDB" id="9804079at2"/>
<dbReference type="EMBL" id="AQQV01000002">
    <property type="protein sequence ID" value="ORE86902.1"/>
    <property type="molecule type" value="Genomic_DNA"/>
</dbReference>
<protein>
    <submittedName>
        <fullName evidence="3">Uncharacterized protein</fullName>
    </submittedName>
</protein>
<evidence type="ECO:0000259" key="1">
    <source>
        <dbReference type="Pfam" id="PF04168"/>
    </source>
</evidence>
<keyword evidence="4" id="KW-1185">Reference proteome</keyword>
<evidence type="ECO:0000313" key="4">
    <source>
        <dbReference type="Proteomes" id="UP000192342"/>
    </source>
</evidence>
<dbReference type="InterPro" id="IPR025841">
    <property type="entry name" value="CP_ATPgrasp_2"/>
</dbReference>
<reference evidence="3 4" key="1">
    <citation type="submission" date="2013-04" db="EMBL/GenBank/DDBJ databases">
        <title>Oceanococcus atlanticus 22II-S10r2 Genome Sequencing.</title>
        <authorList>
            <person name="Lai Q."/>
            <person name="Li G."/>
            <person name="Shao Z."/>
        </authorList>
    </citation>
    <scope>NUCLEOTIDE SEQUENCE [LARGE SCALE GENOMIC DNA]</scope>
    <source>
        <strain evidence="3 4">22II-S10r2</strain>
    </source>
</reference>